<evidence type="ECO:0000313" key="1">
    <source>
        <dbReference type="EMBL" id="KAK3031443.1"/>
    </source>
</evidence>
<dbReference type="InterPro" id="IPR027443">
    <property type="entry name" value="IPNS-like_sf"/>
</dbReference>
<dbReference type="Gene3D" id="2.60.120.330">
    <property type="entry name" value="B-lactam Antibiotic, Isopenicillin N Synthase, Chain"/>
    <property type="match status" value="1"/>
</dbReference>
<keyword evidence="2" id="KW-1185">Reference proteome</keyword>
<name>A0AA88WPN2_9ASTE</name>
<protein>
    <recommendedName>
        <fullName evidence="3">1-aminocyclopropane-1-carboxylate oxidase</fullName>
    </recommendedName>
</protein>
<reference evidence="1" key="1">
    <citation type="submission" date="2022-12" db="EMBL/GenBank/DDBJ databases">
        <title>Draft genome assemblies for two species of Escallonia (Escalloniales).</title>
        <authorList>
            <person name="Chanderbali A."/>
            <person name="Dervinis C."/>
            <person name="Anghel I."/>
            <person name="Soltis D."/>
            <person name="Soltis P."/>
            <person name="Zapata F."/>
        </authorList>
    </citation>
    <scope>NUCLEOTIDE SEQUENCE</scope>
    <source>
        <strain evidence="1">UCBG64.0493</strain>
        <tissue evidence="1">Leaf</tissue>
    </source>
</reference>
<organism evidence="1 2">
    <name type="scientific">Escallonia herrerae</name>
    <dbReference type="NCBI Taxonomy" id="1293975"/>
    <lineage>
        <taxon>Eukaryota</taxon>
        <taxon>Viridiplantae</taxon>
        <taxon>Streptophyta</taxon>
        <taxon>Embryophyta</taxon>
        <taxon>Tracheophyta</taxon>
        <taxon>Spermatophyta</taxon>
        <taxon>Magnoliopsida</taxon>
        <taxon>eudicotyledons</taxon>
        <taxon>Gunneridae</taxon>
        <taxon>Pentapetalae</taxon>
        <taxon>asterids</taxon>
        <taxon>campanulids</taxon>
        <taxon>Escalloniales</taxon>
        <taxon>Escalloniaceae</taxon>
        <taxon>Escallonia</taxon>
    </lineage>
</organism>
<gene>
    <name evidence="1" type="ORF">RJ639_035266</name>
</gene>
<proteinExistence type="predicted"/>
<dbReference type="Proteomes" id="UP001188597">
    <property type="component" value="Unassembled WGS sequence"/>
</dbReference>
<dbReference type="SUPFAM" id="SSF51197">
    <property type="entry name" value="Clavaminate synthase-like"/>
    <property type="match status" value="1"/>
</dbReference>
<sequence>MASIDVFMECFFLDPFFFLFSHEIISNGEYNSVQHRVLANANKEPRISIVEFFNFGNQDGSKRYGPIPELLSAEKSALYRTFTKQEFDQNFFSKGLDSKSLVEKLRIEG</sequence>
<evidence type="ECO:0008006" key="3">
    <source>
        <dbReference type="Google" id="ProtNLM"/>
    </source>
</evidence>
<accession>A0AA88WPN2</accession>
<evidence type="ECO:0000313" key="2">
    <source>
        <dbReference type="Proteomes" id="UP001188597"/>
    </source>
</evidence>
<comment type="caution">
    <text evidence="1">The sequence shown here is derived from an EMBL/GenBank/DDBJ whole genome shotgun (WGS) entry which is preliminary data.</text>
</comment>
<dbReference type="AlphaFoldDB" id="A0AA88WPN2"/>
<dbReference type="EMBL" id="JAVXUP010000305">
    <property type="protein sequence ID" value="KAK3031443.1"/>
    <property type="molecule type" value="Genomic_DNA"/>
</dbReference>